<dbReference type="AlphaFoldDB" id="A0A923GCN6"/>
<evidence type="ECO:0000256" key="4">
    <source>
        <dbReference type="ARBA" id="ARBA00022692"/>
    </source>
</evidence>
<feature type="transmembrane region" description="Helical" evidence="8">
    <location>
        <begin position="63"/>
        <end position="83"/>
    </location>
</feature>
<keyword evidence="7 8" id="KW-0472">Membrane</keyword>
<sequence length="415" mass="44375">MNWIMLVCLILLACAICGQLATMIGQSRVIGEITAGILLGPTVLGAWFPQASTQLFAPESMHVVRSLSELGLIILMVEVPWHAAGIGSKGEGQRVPALIATLGIVLSFSLGCIVGAWSKTSLAPMQPYWPYVIFCGVALSVTALPVLVRIIQEHAGIDGRAGQLALSAAVYTDVFAWFALALVLTLQFSGTTGVVDSLLRVVGLSVYAALTFLLVRPWLRNRAGYTILGERSRVALALLYCLFSAQVTAMLGFHEAIGAVLAAYVFHDLFSMEQAWRRWVGRFGHLFLTPIFFACSGIQVSLGAFSDPTLWLWLLLFLVGGIVGKVLGSYIGARLSGLTPKVSLELGVLMNTKGLVELVVLGVGLQMGVLSESSYSVLLILALVSTALTNPLISLLNRWARKSDAGYSVSPHTGV</sequence>
<feature type="transmembrane region" description="Helical" evidence="8">
    <location>
        <begin position="235"/>
        <end position="266"/>
    </location>
</feature>
<evidence type="ECO:0000256" key="2">
    <source>
        <dbReference type="ARBA" id="ARBA00022448"/>
    </source>
</evidence>
<dbReference type="InterPro" id="IPR038770">
    <property type="entry name" value="Na+/solute_symporter_sf"/>
</dbReference>
<keyword evidence="2" id="KW-0813">Transport</keyword>
<dbReference type="InterPro" id="IPR050794">
    <property type="entry name" value="CPA2_transporter"/>
</dbReference>
<keyword evidence="3" id="KW-0050">Antiport</keyword>
<dbReference type="InterPro" id="IPR006153">
    <property type="entry name" value="Cation/H_exchanger_TM"/>
</dbReference>
<dbReference type="PANTHER" id="PTHR32468">
    <property type="entry name" value="CATION/H + ANTIPORTER"/>
    <property type="match status" value="1"/>
</dbReference>
<feature type="transmembrane region" description="Helical" evidence="8">
    <location>
        <begin position="95"/>
        <end position="117"/>
    </location>
</feature>
<keyword evidence="6" id="KW-0406">Ion transport</keyword>
<evidence type="ECO:0000259" key="9">
    <source>
        <dbReference type="Pfam" id="PF00999"/>
    </source>
</evidence>
<proteinExistence type="predicted"/>
<dbReference type="PANTHER" id="PTHR32468:SF0">
    <property type="entry name" value="K(+)_H(+) ANTIPORTER 1"/>
    <property type="match status" value="1"/>
</dbReference>
<organism evidence="10">
    <name type="scientific">Pseudomonas peradeniyensis</name>
    <dbReference type="NCBI Taxonomy" id="2745488"/>
    <lineage>
        <taxon>Bacteria</taxon>
        <taxon>Pseudomonadati</taxon>
        <taxon>Pseudomonadota</taxon>
        <taxon>Gammaproteobacteria</taxon>
        <taxon>Pseudomonadales</taxon>
        <taxon>Pseudomonadaceae</taxon>
        <taxon>Pseudomonas</taxon>
    </lineage>
</organism>
<evidence type="ECO:0000256" key="6">
    <source>
        <dbReference type="ARBA" id="ARBA00023065"/>
    </source>
</evidence>
<keyword evidence="5 8" id="KW-1133">Transmembrane helix</keyword>
<feature type="transmembrane region" description="Helical" evidence="8">
    <location>
        <begin position="129"/>
        <end position="152"/>
    </location>
</feature>
<dbReference type="GO" id="GO:0016020">
    <property type="term" value="C:membrane"/>
    <property type="evidence" value="ECO:0007669"/>
    <property type="project" value="UniProtKB-SubCell"/>
</dbReference>
<evidence type="ECO:0000256" key="5">
    <source>
        <dbReference type="ARBA" id="ARBA00022989"/>
    </source>
</evidence>
<dbReference type="GO" id="GO:1902600">
    <property type="term" value="P:proton transmembrane transport"/>
    <property type="evidence" value="ECO:0007669"/>
    <property type="project" value="InterPro"/>
</dbReference>
<name>A0A923GCN6_9PSED</name>
<feature type="transmembrane region" description="Helical" evidence="8">
    <location>
        <begin position="311"/>
        <end position="333"/>
    </location>
</feature>
<keyword evidence="4 8" id="KW-0812">Transmembrane</keyword>
<feature type="transmembrane region" description="Helical" evidence="8">
    <location>
        <begin position="33"/>
        <end position="51"/>
    </location>
</feature>
<accession>A0A923GCN6</accession>
<dbReference type="Pfam" id="PF00999">
    <property type="entry name" value="Na_H_Exchanger"/>
    <property type="match status" value="1"/>
</dbReference>
<dbReference type="EMBL" id="JABWRJ010000035">
    <property type="protein sequence ID" value="MBC3448275.1"/>
    <property type="molecule type" value="Genomic_DNA"/>
</dbReference>
<evidence type="ECO:0000256" key="1">
    <source>
        <dbReference type="ARBA" id="ARBA00004141"/>
    </source>
</evidence>
<feature type="transmembrane region" description="Helical" evidence="8">
    <location>
        <begin position="198"/>
        <end position="215"/>
    </location>
</feature>
<evidence type="ECO:0000256" key="7">
    <source>
        <dbReference type="ARBA" id="ARBA00023136"/>
    </source>
</evidence>
<evidence type="ECO:0000313" key="10">
    <source>
        <dbReference type="EMBL" id="MBC3448275.1"/>
    </source>
</evidence>
<dbReference type="GO" id="GO:0015297">
    <property type="term" value="F:antiporter activity"/>
    <property type="evidence" value="ECO:0007669"/>
    <property type="project" value="UniProtKB-KW"/>
</dbReference>
<evidence type="ECO:0000256" key="3">
    <source>
        <dbReference type="ARBA" id="ARBA00022449"/>
    </source>
</evidence>
<comment type="subcellular location">
    <subcellularLocation>
        <location evidence="1">Membrane</location>
        <topology evidence="1">Multi-pass membrane protein</topology>
    </subcellularLocation>
</comment>
<reference evidence="10" key="2">
    <citation type="submission" date="2020-07" db="EMBL/GenBank/DDBJ databases">
        <authorList>
            <person name="Lood C."/>
            <person name="Girard L."/>
        </authorList>
    </citation>
    <scope>NUCLEOTIDE SEQUENCE</scope>
    <source>
        <strain evidence="10">BW13M1</strain>
    </source>
</reference>
<evidence type="ECO:0000256" key="8">
    <source>
        <dbReference type="SAM" id="Phobius"/>
    </source>
</evidence>
<dbReference type="Gene3D" id="1.20.1530.20">
    <property type="match status" value="1"/>
</dbReference>
<dbReference type="RefSeq" id="WP_186734627.1">
    <property type="nucleotide sequence ID" value="NZ_JABWRJ020000003.1"/>
</dbReference>
<feature type="transmembrane region" description="Helical" evidence="8">
    <location>
        <begin position="164"/>
        <end position="186"/>
    </location>
</feature>
<gene>
    <name evidence="10" type="ORF">HU751_21060</name>
</gene>
<feature type="transmembrane region" description="Helical" evidence="8">
    <location>
        <begin position="377"/>
        <end position="396"/>
    </location>
</feature>
<feature type="transmembrane region" description="Helical" evidence="8">
    <location>
        <begin position="354"/>
        <end position="371"/>
    </location>
</feature>
<feature type="domain" description="Cation/H+ exchanger transmembrane" evidence="9">
    <location>
        <begin position="14"/>
        <end position="388"/>
    </location>
</feature>
<reference evidence="10" key="1">
    <citation type="journal article" date="2020" name="Microorganisms">
        <title>Reliable Identification of Environmental Pseudomonas Isolates Using the rpoD Gene.</title>
        <authorList>
            <consortium name="The Broad Institute Genome Sequencing Platform"/>
            <person name="Girard L."/>
            <person name="Lood C."/>
            <person name="Rokni-Zadeh H."/>
            <person name="van Noort V."/>
            <person name="Lavigne R."/>
            <person name="De Mot R."/>
        </authorList>
    </citation>
    <scope>NUCLEOTIDE SEQUENCE</scope>
    <source>
        <strain evidence="10">BW13M1</strain>
    </source>
</reference>
<comment type="caution">
    <text evidence="10">The sequence shown here is derived from an EMBL/GenBank/DDBJ whole genome shotgun (WGS) entry which is preliminary data.</text>
</comment>
<feature type="transmembrane region" description="Helical" evidence="8">
    <location>
        <begin position="286"/>
        <end position="305"/>
    </location>
</feature>
<protein>
    <submittedName>
        <fullName evidence="10">Cation:proton antiporter</fullName>
    </submittedName>
</protein>